<dbReference type="InterPro" id="IPR040161">
    <property type="entry name" value="FB224"/>
</dbReference>
<comment type="caution">
    <text evidence="2">The sequence shown here is derived from an EMBL/GenBank/DDBJ whole genome shotgun (WGS) entry which is preliminary data.</text>
</comment>
<dbReference type="InterPro" id="IPR002900">
    <property type="entry name" value="DUF38/FTH_CAE_spp"/>
</dbReference>
<dbReference type="EMBL" id="PDUG01000005">
    <property type="protein sequence ID" value="PIC29720.1"/>
    <property type="molecule type" value="Genomic_DNA"/>
</dbReference>
<reference evidence="3" key="1">
    <citation type="submission" date="2017-10" db="EMBL/GenBank/DDBJ databases">
        <title>Rapid genome shrinkage in a self-fertile nematode reveals novel sperm competition proteins.</title>
        <authorList>
            <person name="Yin D."/>
            <person name="Schwarz E.M."/>
            <person name="Thomas C.G."/>
            <person name="Felde R.L."/>
            <person name="Korf I.F."/>
            <person name="Cutter A.D."/>
            <person name="Schartner C.M."/>
            <person name="Ralston E.J."/>
            <person name="Meyer B.J."/>
            <person name="Haag E.S."/>
        </authorList>
    </citation>
    <scope>NUCLEOTIDE SEQUENCE [LARGE SCALE GENOMIC DNA]</scope>
    <source>
        <strain evidence="3">JU1422</strain>
    </source>
</reference>
<dbReference type="PANTHER" id="PTHR23015:SF4">
    <property type="entry name" value="DUF38 DOMAIN-CONTAINING PROTEIN-RELATED"/>
    <property type="match status" value="1"/>
</dbReference>
<accession>A0A2G5TQX9</accession>
<evidence type="ECO:0000313" key="3">
    <source>
        <dbReference type="Proteomes" id="UP000230233"/>
    </source>
</evidence>
<organism evidence="2 3">
    <name type="scientific">Caenorhabditis nigoni</name>
    <dbReference type="NCBI Taxonomy" id="1611254"/>
    <lineage>
        <taxon>Eukaryota</taxon>
        <taxon>Metazoa</taxon>
        <taxon>Ecdysozoa</taxon>
        <taxon>Nematoda</taxon>
        <taxon>Chromadorea</taxon>
        <taxon>Rhabditida</taxon>
        <taxon>Rhabditina</taxon>
        <taxon>Rhabditomorpha</taxon>
        <taxon>Rhabditoidea</taxon>
        <taxon>Rhabditidae</taxon>
        <taxon>Peloderinae</taxon>
        <taxon>Caenorhabditis</taxon>
    </lineage>
</organism>
<gene>
    <name evidence="2" type="primary">Cnig_chr_V.g21219</name>
    <name evidence="2" type="ORF">B9Z55_021219</name>
</gene>
<dbReference type="AlphaFoldDB" id="A0A2G5TQX9"/>
<protein>
    <recommendedName>
        <fullName evidence="1">DUF38 domain-containing protein</fullName>
    </recommendedName>
</protein>
<dbReference type="Pfam" id="PF01827">
    <property type="entry name" value="FTH"/>
    <property type="match status" value="1"/>
</dbReference>
<keyword evidence="3" id="KW-1185">Reference proteome</keyword>
<evidence type="ECO:0000259" key="1">
    <source>
        <dbReference type="Pfam" id="PF01827"/>
    </source>
</evidence>
<feature type="domain" description="DUF38" evidence="1">
    <location>
        <begin position="1"/>
        <end position="76"/>
    </location>
</feature>
<dbReference type="Proteomes" id="UP000230233">
    <property type="component" value="Chromosome V"/>
</dbReference>
<evidence type="ECO:0000313" key="2">
    <source>
        <dbReference type="EMBL" id="PIC29720.1"/>
    </source>
</evidence>
<proteinExistence type="predicted"/>
<dbReference type="PANTHER" id="PTHR23015">
    <property type="entry name" value="UNCHARACTERIZED C.ELEGANS PROTEIN"/>
    <property type="match status" value="1"/>
</dbReference>
<sequence length="164" mass="19983">MSVLPFVDPEHINLNAYDEEMEIDEIVKTEQWRRTEALYFDFRVLNLKVEDICHFPRLSIKLKTIFARDLDTVRKAYSSFLNWTRMWFYLEHFDDLQELYSIWGPAFESDYLRHWYFRMKNSEEKILCIEYSFFPAQTDYLFHLDISETKDVPNGAVVHDYHDN</sequence>
<dbReference type="GO" id="GO:0045087">
    <property type="term" value="P:innate immune response"/>
    <property type="evidence" value="ECO:0007669"/>
    <property type="project" value="TreeGrafter"/>
</dbReference>
<name>A0A2G5TQX9_9PELO</name>